<reference evidence="2 3" key="1">
    <citation type="submission" date="2016-07" db="EMBL/GenBank/DDBJ databases">
        <title>Pervasive Adenine N6-methylation of Active Genes in Fungi.</title>
        <authorList>
            <consortium name="DOE Joint Genome Institute"/>
            <person name="Mondo S.J."/>
            <person name="Dannebaum R.O."/>
            <person name="Kuo R.C."/>
            <person name="Labutti K."/>
            <person name="Haridas S."/>
            <person name="Kuo A."/>
            <person name="Salamov A."/>
            <person name="Ahrendt S.R."/>
            <person name="Lipzen A."/>
            <person name="Sullivan W."/>
            <person name="Andreopoulos W.B."/>
            <person name="Clum A."/>
            <person name="Lindquist E."/>
            <person name="Daum C."/>
            <person name="Ramamoorthy G.K."/>
            <person name="Gryganskyi A."/>
            <person name="Culley D."/>
            <person name="Magnuson J.K."/>
            <person name="James T.Y."/>
            <person name="O'Malley M.A."/>
            <person name="Stajich J.E."/>
            <person name="Spatafora J.W."/>
            <person name="Visel A."/>
            <person name="Grigoriev I.V."/>
        </authorList>
    </citation>
    <scope>NUCLEOTIDE SEQUENCE [LARGE SCALE GENOMIC DNA]</scope>
    <source>
        <strain evidence="2 3">JEL800</strain>
    </source>
</reference>
<evidence type="ECO:0000313" key="2">
    <source>
        <dbReference type="EMBL" id="ORY40520.1"/>
    </source>
</evidence>
<feature type="compositionally biased region" description="Basic and acidic residues" evidence="1">
    <location>
        <begin position="64"/>
        <end position="82"/>
    </location>
</feature>
<evidence type="ECO:0000313" key="3">
    <source>
        <dbReference type="Proteomes" id="UP000193642"/>
    </source>
</evidence>
<keyword evidence="3" id="KW-1185">Reference proteome</keyword>
<dbReference type="PANTHER" id="PTHR13282:SF6">
    <property type="entry name" value="PROTEIN FAM32A"/>
    <property type="match status" value="1"/>
</dbReference>
<sequence length="115" mass="12513">MSDAYFSSGGGLKLKGGGGVIKKKKKKTVVEKPPVESDSIKSKEDPTESFNDSKSSAGSATMTEAERRFEETRRKRAAEKAAKTASKSHKERVAEFNAYLETLSEHHDIPRVGPG</sequence>
<comment type="caution">
    <text evidence="2">The sequence shown here is derived from an EMBL/GenBank/DDBJ whole genome shotgun (WGS) entry which is preliminary data.</text>
</comment>
<dbReference type="GO" id="GO:0005730">
    <property type="term" value="C:nucleolus"/>
    <property type="evidence" value="ECO:0007669"/>
    <property type="project" value="TreeGrafter"/>
</dbReference>
<gene>
    <name evidence="2" type="ORF">BCR33DRAFT_852817</name>
</gene>
<name>A0A1Y2C0H8_9FUNG</name>
<feature type="compositionally biased region" description="Gly residues" evidence="1">
    <location>
        <begin position="8"/>
        <end position="20"/>
    </location>
</feature>
<dbReference type="PANTHER" id="PTHR13282">
    <property type="entry name" value="PROTEIN FAM32A"/>
    <property type="match status" value="1"/>
</dbReference>
<feature type="compositionally biased region" description="Polar residues" evidence="1">
    <location>
        <begin position="48"/>
        <end position="59"/>
    </location>
</feature>
<evidence type="ECO:0000256" key="1">
    <source>
        <dbReference type="SAM" id="MobiDB-lite"/>
    </source>
</evidence>
<dbReference type="Pfam" id="PF08555">
    <property type="entry name" value="FAM32A"/>
    <property type="match status" value="1"/>
</dbReference>
<dbReference type="AlphaFoldDB" id="A0A1Y2C0H8"/>
<dbReference type="OrthoDB" id="205403at2759"/>
<protein>
    <submittedName>
        <fullName evidence="2">DUF1754-domain-containing protein</fullName>
    </submittedName>
</protein>
<dbReference type="STRING" id="329046.A0A1Y2C0H8"/>
<proteinExistence type="predicted"/>
<dbReference type="InterPro" id="IPR013865">
    <property type="entry name" value="FAM32A"/>
</dbReference>
<feature type="compositionally biased region" description="Basic and acidic residues" evidence="1">
    <location>
        <begin position="28"/>
        <end position="46"/>
    </location>
</feature>
<dbReference type="Proteomes" id="UP000193642">
    <property type="component" value="Unassembled WGS sequence"/>
</dbReference>
<organism evidence="2 3">
    <name type="scientific">Rhizoclosmatium globosum</name>
    <dbReference type="NCBI Taxonomy" id="329046"/>
    <lineage>
        <taxon>Eukaryota</taxon>
        <taxon>Fungi</taxon>
        <taxon>Fungi incertae sedis</taxon>
        <taxon>Chytridiomycota</taxon>
        <taxon>Chytridiomycota incertae sedis</taxon>
        <taxon>Chytridiomycetes</taxon>
        <taxon>Chytridiales</taxon>
        <taxon>Chytriomycetaceae</taxon>
        <taxon>Rhizoclosmatium</taxon>
    </lineage>
</organism>
<feature type="region of interest" description="Disordered" evidence="1">
    <location>
        <begin position="1"/>
        <end position="91"/>
    </location>
</feature>
<dbReference type="EMBL" id="MCGO01000035">
    <property type="protein sequence ID" value="ORY40520.1"/>
    <property type="molecule type" value="Genomic_DNA"/>
</dbReference>
<accession>A0A1Y2C0H8</accession>